<feature type="chain" id="PRO_5018062525" evidence="1">
    <location>
        <begin position="26"/>
        <end position="176"/>
    </location>
</feature>
<evidence type="ECO:0000256" key="1">
    <source>
        <dbReference type="SAM" id="SignalP"/>
    </source>
</evidence>
<proteinExistence type="predicted"/>
<dbReference type="EMBL" id="PQIB02000009">
    <property type="protein sequence ID" value="RLM98654.1"/>
    <property type="molecule type" value="Genomic_DNA"/>
</dbReference>
<evidence type="ECO:0000313" key="3">
    <source>
        <dbReference type="Proteomes" id="UP000275267"/>
    </source>
</evidence>
<keyword evidence="1" id="KW-0732">Signal</keyword>
<sequence>MARAALCSATILLLAVAVFASVSSASHPLAAAEATTNHAITKEKSNLLPVLNDHDKEEMEEAKAGEQRGSATEKITSSATKYTFDYVKYFKCDALARRCICRPRPERVCKIYPMGESAWRNGTPLAGRYEKRRNDQIMIRQVGNMEHNLQKYNDLQNQNELDRDECTPLLHSPTFS</sequence>
<protein>
    <submittedName>
        <fullName evidence="2">Serine-aspartate repeat-containing protein C-like</fullName>
    </submittedName>
</protein>
<dbReference type="AlphaFoldDB" id="A0A3L6R9Y2"/>
<accession>A0A3L6R9Y2</accession>
<organism evidence="2 3">
    <name type="scientific">Panicum miliaceum</name>
    <name type="common">Proso millet</name>
    <name type="synonym">Broomcorn millet</name>
    <dbReference type="NCBI Taxonomy" id="4540"/>
    <lineage>
        <taxon>Eukaryota</taxon>
        <taxon>Viridiplantae</taxon>
        <taxon>Streptophyta</taxon>
        <taxon>Embryophyta</taxon>
        <taxon>Tracheophyta</taxon>
        <taxon>Spermatophyta</taxon>
        <taxon>Magnoliopsida</taxon>
        <taxon>Liliopsida</taxon>
        <taxon>Poales</taxon>
        <taxon>Poaceae</taxon>
        <taxon>PACMAD clade</taxon>
        <taxon>Panicoideae</taxon>
        <taxon>Panicodae</taxon>
        <taxon>Paniceae</taxon>
        <taxon>Panicinae</taxon>
        <taxon>Panicum</taxon>
        <taxon>Panicum sect. Panicum</taxon>
    </lineage>
</organism>
<comment type="caution">
    <text evidence="2">The sequence shown here is derived from an EMBL/GenBank/DDBJ whole genome shotgun (WGS) entry which is preliminary data.</text>
</comment>
<name>A0A3L6R9Y2_PANMI</name>
<dbReference type="Proteomes" id="UP000275267">
    <property type="component" value="Unassembled WGS sequence"/>
</dbReference>
<reference evidence="3" key="1">
    <citation type="journal article" date="2019" name="Nat. Commun.">
        <title>The genome of broomcorn millet.</title>
        <authorList>
            <person name="Zou C."/>
            <person name="Miki D."/>
            <person name="Li D."/>
            <person name="Tang Q."/>
            <person name="Xiao L."/>
            <person name="Rajput S."/>
            <person name="Deng P."/>
            <person name="Jia W."/>
            <person name="Huang R."/>
            <person name="Zhang M."/>
            <person name="Sun Y."/>
            <person name="Hu J."/>
            <person name="Fu X."/>
            <person name="Schnable P.S."/>
            <person name="Li F."/>
            <person name="Zhang H."/>
            <person name="Feng B."/>
            <person name="Zhu X."/>
            <person name="Liu R."/>
            <person name="Schnable J.C."/>
            <person name="Zhu J.-K."/>
            <person name="Zhang H."/>
        </authorList>
    </citation>
    <scope>NUCLEOTIDE SEQUENCE [LARGE SCALE GENOMIC DNA]</scope>
</reference>
<evidence type="ECO:0000313" key="2">
    <source>
        <dbReference type="EMBL" id="RLM98654.1"/>
    </source>
</evidence>
<feature type="signal peptide" evidence="1">
    <location>
        <begin position="1"/>
        <end position="25"/>
    </location>
</feature>
<keyword evidence="3" id="KW-1185">Reference proteome</keyword>
<dbReference type="OrthoDB" id="692938at2759"/>
<gene>
    <name evidence="2" type="ORF">C2845_PM06G10190</name>
</gene>